<sequence length="328" mass="34964">MTAIDGLERLESPAIWHPAEGEQRRDVYVSVGEAELVIFGTDEAPLSHWSLPAMRRLNPGAMPARYAPGQRADEELEIEETEMVAVLERVLDAVERGRPKRGRLRFVLSSALTAAAILGLLAWLPGAIRDHAIAVLPPAKQAEIGDRLLVELGALTGPPCTGPLGDEALTRLRLRLFPNTPVRMRVVQDLPAPALALPGGLLILSNEVLVARDDPEVAAGHFVAARATAHGDGPLGRFIDGLGTWGTARLLMSGDVRQQDVAEAVERLILTPPPLPADEALRGAFAEAGLAWAPWAQATGRPVRAAASGLEPALDDAGWQSLRGICES</sequence>
<proteinExistence type="predicted"/>
<comment type="caution">
    <text evidence="2">The sequence shown here is derived from an EMBL/GenBank/DDBJ whole genome shotgun (WGS) entry which is preliminary data.</text>
</comment>
<dbReference type="RefSeq" id="WP_043916942.1">
    <property type="nucleotide sequence ID" value="NZ_FZPF01000010.1"/>
</dbReference>
<dbReference type="STRING" id="935700.jaqu_00700"/>
<dbReference type="OrthoDB" id="7822309at2"/>
<protein>
    <submittedName>
        <fullName evidence="2">Uncharacterized protein</fullName>
    </submittedName>
</protein>
<dbReference type="Proteomes" id="UP000032232">
    <property type="component" value="Unassembled WGS sequence"/>
</dbReference>
<keyword evidence="1" id="KW-0812">Transmembrane</keyword>
<dbReference type="AlphaFoldDB" id="A0A0D1EMC1"/>
<keyword evidence="1" id="KW-1133">Transmembrane helix</keyword>
<keyword evidence="3" id="KW-1185">Reference proteome</keyword>
<name>A0A0D1EMC1_9RHOB</name>
<reference evidence="2 3" key="1">
    <citation type="submission" date="2015-02" db="EMBL/GenBank/DDBJ databases">
        <title>Genome Sequence of Jannaschia aquimarina DSM28248, a member of the Roseobacter clade.</title>
        <authorList>
            <person name="Voget S."/>
            <person name="Daniel R."/>
        </authorList>
    </citation>
    <scope>NUCLEOTIDE SEQUENCE [LARGE SCALE GENOMIC DNA]</scope>
    <source>
        <strain evidence="2 3">GSW-M26</strain>
    </source>
</reference>
<dbReference type="PATRIC" id="fig|935700.4.peg.74"/>
<keyword evidence="1" id="KW-0472">Membrane</keyword>
<organism evidence="2 3">
    <name type="scientific">Jannaschia aquimarina</name>
    <dbReference type="NCBI Taxonomy" id="935700"/>
    <lineage>
        <taxon>Bacteria</taxon>
        <taxon>Pseudomonadati</taxon>
        <taxon>Pseudomonadota</taxon>
        <taxon>Alphaproteobacteria</taxon>
        <taxon>Rhodobacterales</taxon>
        <taxon>Roseobacteraceae</taxon>
        <taxon>Jannaschia</taxon>
    </lineage>
</organism>
<accession>A0A0D1EMC1</accession>
<evidence type="ECO:0000313" key="2">
    <source>
        <dbReference type="EMBL" id="KIT18136.1"/>
    </source>
</evidence>
<gene>
    <name evidence="2" type="ORF">jaqu_00700</name>
</gene>
<evidence type="ECO:0000313" key="3">
    <source>
        <dbReference type="Proteomes" id="UP000032232"/>
    </source>
</evidence>
<feature type="transmembrane region" description="Helical" evidence="1">
    <location>
        <begin position="106"/>
        <end position="124"/>
    </location>
</feature>
<dbReference type="EMBL" id="JYFE01000003">
    <property type="protein sequence ID" value="KIT18136.1"/>
    <property type="molecule type" value="Genomic_DNA"/>
</dbReference>
<evidence type="ECO:0000256" key="1">
    <source>
        <dbReference type="SAM" id="Phobius"/>
    </source>
</evidence>